<keyword evidence="2" id="KW-0012">Acyltransferase</keyword>
<dbReference type="GO" id="GO:0061711">
    <property type="term" value="F:tRNA N(6)-L-threonylcarbamoyladenine synthase activity"/>
    <property type="evidence" value="ECO:0007669"/>
    <property type="project" value="UniProtKB-EC"/>
</dbReference>
<feature type="domain" description="Gcp-like" evidence="1">
    <location>
        <begin position="32"/>
        <end position="226"/>
    </location>
</feature>
<dbReference type="Pfam" id="PF00814">
    <property type="entry name" value="TsaD"/>
    <property type="match status" value="1"/>
</dbReference>
<reference evidence="2" key="1">
    <citation type="submission" date="2024-03" db="EMBL/GenBank/DDBJ databases">
        <title>Human intestinal bacterial collection.</title>
        <authorList>
            <person name="Pauvert C."/>
            <person name="Hitch T.C.A."/>
            <person name="Clavel T."/>
        </authorList>
    </citation>
    <scope>NUCLEOTIDE SEQUENCE [LARGE SCALE GENOMIC DNA]</scope>
    <source>
        <strain evidence="2">CLA-AA-H89B</strain>
    </source>
</reference>
<dbReference type="EMBL" id="JBBMFS010000003">
    <property type="protein sequence ID" value="MEQ2554257.1"/>
    <property type="molecule type" value="Genomic_DNA"/>
</dbReference>
<name>A0ABV1H532_9FIRM</name>
<organism evidence="2 3">
    <name type="scientific">Lachnospira intestinalis</name>
    <dbReference type="NCBI Taxonomy" id="3133158"/>
    <lineage>
        <taxon>Bacteria</taxon>
        <taxon>Bacillati</taxon>
        <taxon>Bacillota</taxon>
        <taxon>Clostridia</taxon>
        <taxon>Lachnospirales</taxon>
        <taxon>Lachnospiraceae</taxon>
        <taxon>Lachnospira</taxon>
    </lineage>
</organism>
<dbReference type="EC" id="2.3.1.234" evidence="2"/>
<keyword evidence="2" id="KW-0808">Transferase</keyword>
<dbReference type="PANTHER" id="PTHR11735">
    <property type="entry name" value="TRNA N6-ADENOSINE THREONYLCARBAMOYLTRANSFERASE"/>
    <property type="match status" value="1"/>
</dbReference>
<dbReference type="Proteomes" id="UP001546774">
    <property type="component" value="Unassembled WGS sequence"/>
</dbReference>
<comment type="caution">
    <text evidence="2">The sequence shown here is derived from an EMBL/GenBank/DDBJ whole genome shotgun (WGS) entry which is preliminary data.</text>
</comment>
<dbReference type="PANTHER" id="PTHR11735:SF11">
    <property type="entry name" value="TRNA THREONYLCARBAMOYLADENOSINE BIOSYNTHESIS PROTEIN TSAB"/>
    <property type="match status" value="1"/>
</dbReference>
<dbReference type="CDD" id="cd24032">
    <property type="entry name" value="ASKHA_NBD_TsaB"/>
    <property type="match status" value="1"/>
</dbReference>
<keyword evidence="3" id="KW-1185">Reference proteome</keyword>
<dbReference type="InterPro" id="IPR043129">
    <property type="entry name" value="ATPase_NBD"/>
</dbReference>
<dbReference type="Gene3D" id="3.30.420.40">
    <property type="match status" value="2"/>
</dbReference>
<dbReference type="SUPFAM" id="SSF53067">
    <property type="entry name" value="Actin-like ATPase domain"/>
    <property type="match status" value="2"/>
</dbReference>
<gene>
    <name evidence="2" type="primary">tsaB</name>
    <name evidence="2" type="ORF">WMO37_04395</name>
</gene>
<protein>
    <submittedName>
        <fullName evidence="2">tRNA (Adenosine(37)-N6)-threonylcarbamoyltransferase complex dimerization subunit type 1 TsaB</fullName>
        <ecNumber evidence="2">2.3.1.234</ecNumber>
    </submittedName>
</protein>
<sequence length="237" mass="25708">MRILAIESSAVTASVAILTDDVLTAEYTVNYKKTHSQTLLPMIDEICKMTETEPESFDLIAVSQGPGSFTGLRIGAATGKGIALALDKKMVAVPTLKAMAYNVSETDCLICPVMDARRQHLYTALYRLDKDGKPQEVLAQSLLSYEELIKLLNEKNEPVLFIGDGVVPAKQAFEEGLTCAYKIAPAHICTQRAGSVALAAKDMAEAGEVILSDAFHPEYLRPSQAERELKRGTVSNS</sequence>
<evidence type="ECO:0000313" key="2">
    <source>
        <dbReference type="EMBL" id="MEQ2554257.1"/>
    </source>
</evidence>
<proteinExistence type="predicted"/>
<dbReference type="InterPro" id="IPR000905">
    <property type="entry name" value="Gcp-like_dom"/>
</dbReference>
<accession>A0ABV1H532</accession>
<dbReference type="InterPro" id="IPR022496">
    <property type="entry name" value="T6A_TsaB"/>
</dbReference>
<dbReference type="NCBIfam" id="TIGR03725">
    <property type="entry name" value="T6A_YeaZ"/>
    <property type="match status" value="1"/>
</dbReference>
<evidence type="ECO:0000313" key="3">
    <source>
        <dbReference type="Proteomes" id="UP001546774"/>
    </source>
</evidence>
<evidence type="ECO:0000259" key="1">
    <source>
        <dbReference type="Pfam" id="PF00814"/>
    </source>
</evidence>